<keyword evidence="4" id="KW-0883">Thioether bond</keyword>
<keyword evidence="7" id="KW-0793">Thylakoid</keyword>
<evidence type="ECO:0000256" key="12">
    <source>
        <dbReference type="SAM" id="MobiDB-lite"/>
    </source>
</evidence>
<dbReference type="Gene3D" id="1.10.1280.10">
    <property type="entry name" value="Di-copper center containing domain from catechol oxidase"/>
    <property type="match status" value="1"/>
</dbReference>
<feature type="binding site" evidence="9">
    <location>
        <position position="192"/>
    </location>
    <ligand>
        <name>Cu cation</name>
        <dbReference type="ChEBI" id="CHEBI:23378"/>
        <label>A</label>
    </ligand>
</feature>
<dbReference type="GO" id="GO:0046148">
    <property type="term" value="P:pigment biosynthetic process"/>
    <property type="evidence" value="ECO:0007669"/>
    <property type="project" value="InterPro"/>
</dbReference>
<comment type="similarity">
    <text evidence="2">Belongs to the tyrosinase family.</text>
</comment>
<dbReference type="InterPro" id="IPR022740">
    <property type="entry name" value="Polyphenol_oxidase_C"/>
</dbReference>
<dbReference type="PROSITE" id="PS00498">
    <property type="entry name" value="TYROSINASE_2"/>
    <property type="match status" value="1"/>
</dbReference>
<dbReference type="Pfam" id="PF00264">
    <property type="entry name" value="Tyrosinase"/>
    <property type="match status" value="1"/>
</dbReference>
<evidence type="ECO:0000256" key="7">
    <source>
        <dbReference type="ARBA" id="ARBA00023078"/>
    </source>
</evidence>
<dbReference type="InterPro" id="IPR016213">
    <property type="entry name" value="Polyphenol_oxidase"/>
</dbReference>
<evidence type="ECO:0000256" key="9">
    <source>
        <dbReference type="PIRSR" id="PIRSR000290-1"/>
    </source>
</evidence>
<evidence type="ECO:0000256" key="5">
    <source>
        <dbReference type="ARBA" id="ARBA00023002"/>
    </source>
</evidence>
<dbReference type="FunFam" id="1.10.1280.10:FF:000007">
    <property type="entry name" value="Polyphenol oxidase, chloroplastic"/>
    <property type="match status" value="1"/>
</dbReference>
<dbReference type="PRINTS" id="PR00092">
    <property type="entry name" value="TYROSINASE"/>
</dbReference>
<feature type="cross-link" description="2'-(S-cysteinyl)-histidine (Cys-His)" evidence="11">
    <location>
        <begin position="196"/>
        <end position="213"/>
    </location>
</feature>
<keyword evidence="3 9" id="KW-0479">Metal-binding</keyword>
<feature type="compositionally biased region" description="Basic residues" evidence="12">
    <location>
        <begin position="33"/>
        <end position="46"/>
    </location>
</feature>
<dbReference type="Pfam" id="PF12142">
    <property type="entry name" value="PPO1_DWL"/>
    <property type="match status" value="1"/>
</dbReference>
<dbReference type="PANTHER" id="PTHR11474">
    <property type="entry name" value="TYROSINASE FAMILY MEMBER"/>
    <property type="match status" value="1"/>
</dbReference>
<comment type="cofactor">
    <cofactor evidence="9">
        <name>Cu(2+)</name>
        <dbReference type="ChEBI" id="CHEBI:29036"/>
    </cofactor>
    <text evidence="9">Binds 2 copper ions per subunit.</text>
</comment>
<comment type="subcellular location">
    <subcellularLocation>
        <location evidence="1">Plastid</location>
        <location evidence="1">Chloroplast thylakoid lumen</location>
    </subcellularLocation>
</comment>
<feature type="domain" description="Tyrosinase copper-binding" evidence="13">
    <location>
        <begin position="213"/>
        <end position="230"/>
    </location>
</feature>
<protein>
    <recommendedName>
        <fullName evidence="13 14">Tyrosinase copper-binding domain-containing protein</fullName>
    </recommendedName>
</protein>
<dbReference type="Proteomes" id="UP001293593">
    <property type="component" value="Unassembled WGS sequence"/>
</dbReference>
<dbReference type="GO" id="GO:0004097">
    <property type="term" value="F:catechol oxidase activity"/>
    <property type="evidence" value="ECO:0007669"/>
    <property type="project" value="InterPro"/>
</dbReference>
<organism evidence="15 16">
    <name type="scientific">Acacia crassicarpa</name>
    <name type="common">northern wattle</name>
    <dbReference type="NCBI Taxonomy" id="499986"/>
    <lineage>
        <taxon>Eukaryota</taxon>
        <taxon>Viridiplantae</taxon>
        <taxon>Streptophyta</taxon>
        <taxon>Embryophyta</taxon>
        <taxon>Tracheophyta</taxon>
        <taxon>Spermatophyta</taxon>
        <taxon>Magnoliopsida</taxon>
        <taxon>eudicotyledons</taxon>
        <taxon>Gunneridae</taxon>
        <taxon>Pentapetalae</taxon>
        <taxon>rosids</taxon>
        <taxon>fabids</taxon>
        <taxon>Fabales</taxon>
        <taxon>Fabaceae</taxon>
        <taxon>Caesalpinioideae</taxon>
        <taxon>mimosoid clade</taxon>
        <taxon>Acacieae</taxon>
        <taxon>Acacia</taxon>
    </lineage>
</organism>
<dbReference type="InterPro" id="IPR008922">
    <property type="entry name" value="Di-copper_centre_dom_sf"/>
</dbReference>
<feature type="binding site" evidence="9">
    <location>
        <position position="351"/>
    </location>
    <ligand>
        <name>Cu cation</name>
        <dbReference type="ChEBI" id="CHEBI:23378"/>
        <label>B</label>
    </ligand>
</feature>
<keyword evidence="8 10" id="KW-1015">Disulfide bond</keyword>
<dbReference type="Pfam" id="PF12143">
    <property type="entry name" value="PPO1_KFDV"/>
    <property type="match status" value="1"/>
</dbReference>
<dbReference type="InterPro" id="IPR022739">
    <property type="entry name" value="Polyphenol_oxidase_cen"/>
</dbReference>
<evidence type="ECO:0000256" key="2">
    <source>
        <dbReference type="ARBA" id="ARBA00009928"/>
    </source>
</evidence>
<sequence length="619" mass="68805">MASFSSSSLSFLPSAINVSSSSTTYSLSPIFSHPRRASRNTKPKRYHVSKISCKAMHSDDDPGNPKNISQEKDQQLLHVLANRRNVVLGLGGLYSAAAANPFAFAAPVSPPDLTTCGPPDLPSGAKPTNCCPPNSSKIIDFKFPSSNQPLRVRPAAHLVTADHLAKYKKATELMKALPADDPRSFTQQANIHCAYCDGAYHQAGFPDLDLQVHNSWLFFPFHRWYLYFHERILGSLIGDPSFTLPFWNWDSPAGMQIPAIYTDSASSLYDALRSAKHQPPTITDLDFNIDDDASSSNNDRTVVSSNLTIMYRQMVSNAKTPTLFLGSAYRAGDDPDPGAGSIENIPHGPVHLWTGDNTQPNFEDMGTFYSAARDPIFFCHHSNVDRMWSIWKTLGGNNKRRDISDPDWLNSGFLFYDENNNLVRVKVKDCLDTTKLGYVFQDVDIPWLKSKPTPSRKSSKPRKLALVPQLFGVGAAQAAETSSKTVKFPVVLDSTVSTVVKRPKKGRSKKEKEEKEEVLVIEGIEFERNDAVKFDVFVNDEDDKVVRPDNTEFAGSFVSVPHTHKHKNKKVITYLRLGLSDLLEDLEAEDDDSVRVTLVPRYGKGLVTIRGIKIELIAD</sequence>
<dbReference type="GO" id="GO:0046872">
    <property type="term" value="F:metal ion binding"/>
    <property type="evidence" value="ECO:0007669"/>
    <property type="project" value="UniProtKB-KW"/>
</dbReference>
<dbReference type="PANTHER" id="PTHR11474:SF76">
    <property type="entry name" value="SHKT DOMAIN-CONTAINING PROTEIN"/>
    <property type="match status" value="1"/>
</dbReference>
<reference evidence="15" key="1">
    <citation type="submission" date="2023-10" db="EMBL/GenBank/DDBJ databases">
        <title>Chromosome-level genome of the transformable northern wattle, Acacia crassicarpa.</title>
        <authorList>
            <person name="Massaro I."/>
            <person name="Sinha N.R."/>
            <person name="Poethig S."/>
            <person name="Leichty A.R."/>
        </authorList>
    </citation>
    <scope>NUCLEOTIDE SEQUENCE</scope>
    <source>
        <strain evidence="15">Acra3RX</strain>
        <tissue evidence="15">Leaf</tissue>
    </source>
</reference>
<name>A0AAE1JP02_9FABA</name>
<proteinExistence type="inferred from homology"/>
<evidence type="ECO:0000256" key="4">
    <source>
        <dbReference type="ARBA" id="ARBA00022784"/>
    </source>
</evidence>
<dbReference type="AlphaFoldDB" id="A0AAE1JP02"/>
<feature type="compositionally biased region" description="Low complexity" evidence="12">
    <location>
        <begin position="21"/>
        <end position="32"/>
    </location>
</feature>
<feature type="binding site" evidence="9">
    <location>
        <position position="222"/>
    </location>
    <ligand>
        <name>Cu cation</name>
        <dbReference type="ChEBI" id="CHEBI:23378"/>
        <label>A</label>
    </ligand>
</feature>
<dbReference type="GO" id="GO:0009543">
    <property type="term" value="C:chloroplast thylakoid lumen"/>
    <property type="evidence" value="ECO:0007669"/>
    <property type="project" value="UniProtKB-SubCell"/>
</dbReference>
<comment type="caution">
    <text evidence="15">The sequence shown here is derived from an EMBL/GenBank/DDBJ whole genome shotgun (WGS) entry which is preliminary data.</text>
</comment>
<feature type="disulfide bond" evidence="10">
    <location>
        <begin position="116"/>
        <end position="131"/>
    </location>
</feature>
<keyword evidence="16" id="KW-1185">Reference proteome</keyword>
<dbReference type="PIRSF" id="PIRSF000290">
    <property type="entry name" value="PPO_plant"/>
    <property type="match status" value="1"/>
</dbReference>
<evidence type="ECO:0000313" key="16">
    <source>
        <dbReference type="Proteomes" id="UP001293593"/>
    </source>
</evidence>
<evidence type="ECO:0000259" key="13">
    <source>
        <dbReference type="PROSITE" id="PS00497"/>
    </source>
</evidence>
<evidence type="ECO:0000313" key="15">
    <source>
        <dbReference type="EMBL" id="KAK4271499.1"/>
    </source>
</evidence>
<dbReference type="EMBL" id="JAWXYG010000005">
    <property type="protein sequence ID" value="KAK4271499.1"/>
    <property type="molecule type" value="Genomic_DNA"/>
</dbReference>
<evidence type="ECO:0000256" key="8">
    <source>
        <dbReference type="ARBA" id="ARBA00023157"/>
    </source>
</evidence>
<evidence type="ECO:0000256" key="3">
    <source>
        <dbReference type="ARBA" id="ARBA00022723"/>
    </source>
</evidence>
<feature type="domain" description="Tyrosinase copper-binding" evidence="14">
    <location>
        <begin position="374"/>
        <end position="385"/>
    </location>
</feature>
<feature type="binding site" evidence="9">
    <location>
        <position position="213"/>
    </location>
    <ligand>
        <name>Cu cation</name>
        <dbReference type="ChEBI" id="CHEBI:23378"/>
        <label>A</label>
    </ligand>
</feature>
<keyword evidence="6 9" id="KW-0186">Copper</keyword>
<evidence type="ECO:0000259" key="14">
    <source>
        <dbReference type="PROSITE" id="PS00498"/>
    </source>
</evidence>
<feature type="region of interest" description="Disordered" evidence="12">
    <location>
        <begin position="21"/>
        <end position="46"/>
    </location>
</feature>
<evidence type="ECO:0000256" key="1">
    <source>
        <dbReference type="ARBA" id="ARBA00004456"/>
    </source>
</evidence>
<dbReference type="SUPFAM" id="SSF48056">
    <property type="entry name" value="Di-copper centre-containing domain"/>
    <property type="match status" value="1"/>
</dbReference>
<feature type="binding site" evidence="9">
    <location>
        <position position="347"/>
    </location>
    <ligand>
        <name>Cu cation</name>
        <dbReference type="ChEBI" id="CHEBI:23378"/>
        <label>B</label>
    </ligand>
</feature>
<keyword evidence="5" id="KW-0560">Oxidoreductase</keyword>
<gene>
    <name evidence="15" type="ORF">QN277_020188</name>
</gene>
<evidence type="ECO:0000256" key="10">
    <source>
        <dbReference type="PIRSR" id="PIRSR000290-2"/>
    </source>
</evidence>
<accession>A0AAE1JP02</accession>
<evidence type="ECO:0000256" key="11">
    <source>
        <dbReference type="PIRSR" id="PIRSR000290-3"/>
    </source>
</evidence>
<dbReference type="PROSITE" id="PS00497">
    <property type="entry name" value="TYROSINASE_1"/>
    <property type="match status" value="1"/>
</dbReference>
<feature type="disulfide bond" evidence="10">
    <location>
        <begin position="130"/>
        <end position="193"/>
    </location>
</feature>
<dbReference type="InterPro" id="IPR002227">
    <property type="entry name" value="Tyrosinase_Cu-bd"/>
</dbReference>
<evidence type="ECO:0000256" key="6">
    <source>
        <dbReference type="ARBA" id="ARBA00023008"/>
    </source>
</evidence>
<dbReference type="InterPro" id="IPR050316">
    <property type="entry name" value="Tyrosinase/Hemocyanin"/>
</dbReference>
<feature type="binding site" evidence="9">
    <location>
        <position position="381"/>
    </location>
    <ligand>
        <name>Cu cation</name>
        <dbReference type="ChEBI" id="CHEBI:23378"/>
        <label>B</label>
    </ligand>
</feature>